<keyword evidence="2" id="KW-1185">Reference proteome</keyword>
<dbReference type="InterPro" id="IPR027417">
    <property type="entry name" value="P-loop_NTPase"/>
</dbReference>
<evidence type="ECO:0000313" key="1">
    <source>
        <dbReference type="EMBL" id="GBP36903.1"/>
    </source>
</evidence>
<dbReference type="PANTHER" id="PTHR23274:SF51">
    <property type="entry name" value="OS03G0423850 PROTEIN"/>
    <property type="match status" value="1"/>
</dbReference>
<dbReference type="Proteomes" id="UP000299102">
    <property type="component" value="Unassembled WGS sequence"/>
</dbReference>
<name>A0A4C1VE73_EUMVA</name>
<accession>A0A4C1VE73</accession>
<proteinExistence type="predicted"/>
<dbReference type="PANTHER" id="PTHR23274">
    <property type="entry name" value="DNA HELICASE-RELATED"/>
    <property type="match status" value="1"/>
</dbReference>
<dbReference type="STRING" id="151549.A0A4C1VE73"/>
<dbReference type="AlphaFoldDB" id="A0A4C1VE73"/>
<protein>
    <recommendedName>
        <fullName evidence="3">DNA helicase</fullName>
    </recommendedName>
</protein>
<sequence>MLLRNLNPPSMCNGTRLLIKELKDNLIVATIITGPASGQLAHIPRIPMIPTDLPIPFKRLQFPVKTSFALTINKSQGQTFELVGIDLRKKCFTHGQLSNIVPDHHMSPNTREDQSNELKHGITAVSHQRVSSLETIRRTACRRRGVRNTITTHAVILRDALAPSAGTH</sequence>
<dbReference type="GO" id="GO:0006260">
    <property type="term" value="P:DNA replication"/>
    <property type="evidence" value="ECO:0007669"/>
    <property type="project" value="TreeGrafter"/>
</dbReference>
<dbReference type="SUPFAM" id="SSF52540">
    <property type="entry name" value="P-loop containing nucleoside triphosphate hydrolases"/>
    <property type="match status" value="1"/>
</dbReference>
<evidence type="ECO:0008006" key="3">
    <source>
        <dbReference type="Google" id="ProtNLM"/>
    </source>
</evidence>
<dbReference type="GO" id="GO:0005657">
    <property type="term" value="C:replication fork"/>
    <property type="evidence" value="ECO:0007669"/>
    <property type="project" value="TreeGrafter"/>
</dbReference>
<dbReference type="EMBL" id="BGZK01000325">
    <property type="protein sequence ID" value="GBP36903.1"/>
    <property type="molecule type" value="Genomic_DNA"/>
</dbReference>
<dbReference type="OrthoDB" id="272985at2759"/>
<evidence type="ECO:0000313" key="2">
    <source>
        <dbReference type="Proteomes" id="UP000299102"/>
    </source>
</evidence>
<organism evidence="1 2">
    <name type="scientific">Eumeta variegata</name>
    <name type="common">Bagworm moth</name>
    <name type="synonym">Eumeta japonica</name>
    <dbReference type="NCBI Taxonomy" id="151549"/>
    <lineage>
        <taxon>Eukaryota</taxon>
        <taxon>Metazoa</taxon>
        <taxon>Ecdysozoa</taxon>
        <taxon>Arthropoda</taxon>
        <taxon>Hexapoda</taxon>
        <taxon>Insecta</taxon>
        <taxon>Pterygota</taxon>
        <taxon>Neoptera</taxon>
        <taxon>Endopterygota</taxon>
        <taxon>Lepidoptera</taxon>
        <taxon>Glossata</taxon>
        <taxon>Ditrysia</taxon>
        <taxon>Tineoidea</taxon>
        <taxon>Psychidae</taxon>
        <taxon>Oiketicinae</taxon>
        <taxon>Eumeta</taxon>
    </lineage>
</organism>
<reference evidence="1 2" key="1">
    <citation type="journal article" date="2019" name="Commun. Biol.">
        <title>The bagworm genome reveals a unique fibroin gene that provides high tensile strength.</title>
        <authorList>
            <person name="Kono N."/>
            <person name="Nakamura H."/>
            <person name="Ohtoshi R."/>
            <person name="Tomita M."/>
            <person name="Numata K."/>
            <person name="Arakawa K."/>
        </authorList>
    </citation>
    <scope>NUCLEOTIDE SEQUENCE [LARGE SCALE GENOMIC DNA]</scope>
</reference>
<comment type="caution">
    <text evidence="1">The sequence shown here is derived from an EMBL/GenBank/DDBJ whole genome shotgun (WGS) entry which is preliminary data.</text>
</comment>
<gene>
    <name evidence="1" type="ORF">EVAR_23205_1</name>
</gene>